<dbReference type="Pfam" id="PF02567">
    <property type="entry name" value="PhzC-PhzF"/>
    <property type="match status" value="1"/>
</dbReference>
<dbReference type="Proteomes" id="UP000515913">
    <property type="component" value="Chromosome"/>
</dbReference>
<organism evidence="4 5">
    <name type="scientific">Fusobacterium hominis</name>
    <dbReference type="NCBI Taxonomy" id="2764326"/>
    <lineage>
        <taxon>Bacteria</taxon>
        <taxon>Fusobacteriati</taxon>
        <taxon>Fusobacteriota</taxon>
        <taxon>Fusobacteriia</taxon>
        <taxon>Fusobacteriales</taxon>
        <taxon>Fusobacteriaceae</taxon>
        <taxon>Fusobacterium</taxon>
    </lineage>
</organism>
<dbReference type="AlphaFoldDB" id="A0A7G9GYW8"/>
<dbReference type="KEGG" id="fho:H9Q81_03995"/>
<dbReference type="GO" id="GO:0005737">
    <property type="term" value="C:cytoplasm"/>
    <property type="evidence" value="ECO:0007669"/>
    <property type="project" value="TreeGrafter"/>
</dbReference>
<dbReference type="Gene3D" id="3.10.310.10">
    <property type="entry name" value="Diaminopimelate Epimerase, Chain A, domain 1"/>
    <property type="match status" value="2"/>
</dbReference>
<feature type="active site" evidence="3">
    <location>
        <position position="46"/>
    </location>
</feature>
<dbReference type="InterPro" id="IPR003719">
    <property type="entry name" value="Phenazine_PhzF-like"/>
</dbReference>
<dbReference type="RefSeq" id="WP_176837554.1">
    <property type="nucleotide sequence ID" value="NZ_CP060637.1"/>
</dbReference>
<keyword evidence="5" id="KW-1185">Reference proteome</keyword>
<sequence>MKYKIITYDSFTNVKFKGNPAGVVLDADSLSKSQMQNIATELGYPETAFVSKSSPQIKVNFFTPKEEINLCGHATIAYVTALFENNKLDNLNNGWNKINIENNLGTFPILIDVHNNKLLNVLMYQDTPSINFNNLSTYESEILSALGINTDDLDCNFKIVKAYTGLWDLLIPVKNKLVLDNLKIDFSKVEYISKKLNIISFHTYCIDDNFNIYARNFAPIVNIYEEAATGTSNGALTYYLYSINKIKENQLISINQGESLNRESIINSKIIVEENNPKVLVGGTAIKVIDGIINI</sequence>
<dbReference type="GO" id="GO:0016853">
    <property type="term" value="F:isomerase activity"/>
    <property type="evidence" value="ECO:0007669"/>
    <property type="project" value="UniProtKB-KW"/>
</dbReference>
<dbReference type="PANTHER" id="PTHR13774">
    <property type="entry name" value="PHENAZINE BIOSYNTHESIS PROTEIN"/>
    <property type="match status" value="1"/>
</dbReference>
<comment type="similarity">
    <text evidence="1">Belongs to the PhzF family.</text>
</comment>
<evidence type="ECO:0000256" key="2">
    <source>
        <dbReference type="ARBA" id="ARBA00023235"/>
    </source>
</evidence>
<keyword evidence="2" id="KW-0413">Isomerase</keyword>
<accession>A0A7G9GYW8</accession>
<proteinExistence type="inferred from homology"/>
<dbReference type="SUPFAM" id="SSF54506">
    <property type="entry name" value="Diaminopimelate epimerase-like"/>
    <property type="match status" value="1"/>
</dbReference>
<protein>
    <submittedName>
        <fullName evidence="4">PhzF family phenazine biosynthesis protein</fullName>
    </submittedName>
</protein>
<name>A0A7G9GYW8_9FUSO</name>
<dbReference type="EMBL" id="CP060637">
    <property type="protein sequence ID" value="QNM16000.1"/>
    <property type="molecule type" value="Genomic_DNA"/>
</dbReference>
<evidence type="ECO:0000313" key="4">
    <source>
        <dbReference type="EMBL" id="QNM16000.1"/>
    </source>
</evidence>
<gene>
    <name evidence="4" type="ORF">H9Q81_03995</name>
</gene>
<evidence type="ECO:0000313" key="5">
    <source>
        <dbReference type="Proteomes" id="UP000515913"/>
    </source>
</evidence>
<dbReference type="PANTHER" id="PTHR13774:SF39">
    <property type="entry name" value="BIOSYNTHESIS PROTEIN, PUTATIVE-RELATED"/>
    <property type="match status" value="1"/>
</dbReference>
<evidence type="ECO:0000256" key="1">
    <source>
        <dbReference type="ARBA" id="ARBA00008270"/>
    </source>
</evidence>
<evidence type="ECO:0000256" key="3">
    <source>
        <dbReference type="PIRSR" id="PIRSR016184-1"/>
    </source>
</evidence>
<dbReference type="PIRSF" id="PIRSF016184">
    <property type="entry name" value="PhzC_PhzF"/>
    <property type="match status" value="1"/>
</dbReference>
<reference evidence="4 5" key="1">
    <citation type="submission" date="2020-08" db="EMBL/GenBank/DDBJ databases">
        <authorList>
            <person name="Liu C."/>
            <person name="Sun Q."/>
        </authorList>
    </citation>
    <scope>NUCLEOTIDE SEQUENCE [LARGE SCALE GENOMIC DNA]</scope>
    <source>
        <strain evidence="4 5">NSJ-57</strain>
    </source>
</reference>
<dbReference type="NCBIfam" id="TIGR00654">
    <property type="entry name" value="PhzF_family"/>
    <property type="match status" value="1"/>
</dbReference>